<dbReference type="OrthoDB" id="9781621at2"/>
<protein>
    <recommendedName>
        <fullName evidence="2">NADH:ubiquinone reductase (non-electrogenic)</fullName>
        <ecNumber evidence="2">1.6.5.9</ecNumber>
    </recommendedName>
</protein>
<dbReference type="EMBL" id="OMOD01000024">
    <property type="protein sequence ID" value="SPF33753.1"/>
    <property type="molecule type" value="Genomic_DNA"/>
</dbReference>
<evidence type="ECO:0000256" key="9">
    <source>
        <dbReference type="SAM" id="MobiDB-lite"/>
    </source>
</evidence>
<evidence type="ECO:0000256" key="1">
    <source>
        <dbReference type="ARBA" id="ARBA00005272"/>
    </source>
</evidence>
<evidence type="ECO:0000256" key="6">
    <source>
        <dbReference type="ARBA" id="ARBA00023002"/>
    </source>
</evidence>
<evidence type="ECO:0000256" key="10">
    <source>
        <dbReference type="SAM" id="Phobius"/>
    </source>
</evidence>
<dbReference type="EC" id="1.6.5.9" evidence="2"/>
<dbReference type="InterPro" id="IPR023753">
    <property type="entry name" value="FAD/NAD-binding_dom"/>
</dbReference>
<keyword evidence="4" id="KW-0274">FAD</keyword>
<dbReference type="PRINTS" id="PR00368">
    <property type="entry name" value="FADPNR"/>
</dbReference>
<dbReference type="PANTHER" id="PTHR43706">
    <property type="entry name" value="NADH DEHYDROGENASE"/>
    <property type="match status" value="1"/>
</dbReference>
<dbReference type="InterPro" id="IPR045024">
    <property type="entry name" value="NDH-2"/>
</dbReference>
<proteinExistence type="inferred from homology"/>
<accession>A0A2U3K282</accession>
<dbReference type="AlphaFoldDB" id="A0A2U3K282"/>
<feature type="transmembrane region" description="Helical" evidence="10">
    <location>
        <begin position="376"/>
        <end position="393"/>
    </location>
</feature>
<feature type="region of interest" description="Disordered" evidence="9">
    <location>
        <begin position="433"/>
        <end position="461"/>
    </location>
</feature>
<dbReference type="Pfam" id="PF07992">
    <property type="entry name" value="Pyr_redox_2"/>
    <property type="match status" value="1"/>
</dbReference>
<dbReference type="PRINTS" id="PR00411">
    <property type="entry name" value="PNDRDTASEI"/>
</dbReference>
<reference evidence="14" key="1">
    <citation type="submission" date="2018-02" db="EMBL/GenBank/DDBJ databases">
        <authorList>
            <person name="Hausmann B."/>
        </authorList>
    </citation>
    <scope>NUCLEOTIDE SEQUENCE [LARGE SCALE GENOMIC DNA]</scope>
    <source>
        <strain evidence="14">Peat soil MAG SbA1</strain>
    </source>
</reference>
<keyword evidence="5" id="KW-0809">Transit peptide</keyword>
<feature type="domain" description="FAD/NAD(P)-binding" evidence="11">
    <location>
        <begin position="8"/>
        <end position="324"/>
    </location>
</feature>
<organism evidence="13 14">
    <name type="scientific">Candidatus Sulfotelmatobacter kueseliae</name>
    <dbReference type="NCBI Taxonomy" id="2042962"/>
    <lineage>
        <taxon>Bacteria</taxon>
        <taxon>Pseudomonadati</taxon>
        <taxon>Acidobacteriota</taxon>
        <taxon>Terriglobia</taxon>
        <taxon>Terriglobales</taxon>
        <taxon>Candidatus Korobacteraceae</taxon>
        <taxon>Candidatus Sulfotelmatobacter</taxon>
    </lineage>
</organism>
<keyword evidence="10" id="KW-1133">Transmembrane helix</keyword>
<sequence>MNGKPRTRVVIVGAGFGGLNAARALAPAPVEITIIDRKNHHTFQPLLYQVATAGLSPGEIAAPIRSIFRSHKNVEVLMAEVTGFDLERRAVQTAEGEVPYDYLVVAAGASHTYFGHDDWEPLAPGLKTIEDALEIRRRVLLAFELAERQAAAGDSSTPLNFVVVGAGPTGVELAGTLAEICRHALAHDFRSIDPTRAHILLLEGGSRVLAAYPEDLSASAQEQLQRLGVEVRTSTTVTLIEPGAVHFGDLRLPAAVVLWAAGVAASPLGKKLGAPLDRAGRVRVLPNLSLPHRPEVFVIGDLATLSDEHGKMLPGLAPVAIQQGRFVAQTIRRELASSPGTVHSRRAFHYWDKGSLATIGRAAAVADFGKIHISGFLAWLAWLFVHILFLIGFRNRLLVFIQWAWSYVTYERGARLITGSTYLPGWTSDSHVSAGAEEPTPQESSISSLSAAQEIHTGAPK</sequence>
<dbReference type="SUPFAM" id="SSF51905">
    <property type="entry name" value="FAD/NAD(P)-binding domain"/>
    <property type="match status" value="1"/>
</dbReference>
<comment type="catalytic activity">
    <reaction evidence="8">
        <text>a quinone + NADH + H(+) = a quinol + NAD(+)</text>
        <dbReference type="Rhea" id="RHEA:46160"/>
        <dbReference type="ChEBI" id="CHEBI:15378"/>
        <dbReference type="ChEBI" id="CHEBI:24646"/>
        <dbReference type="ChEBI" id="CHEBI:57540"/>
        <dbReference type="ChEBI" id="CHEBI:57945"/>
        <dbReference type="ChEBI" id="CHEBI:132124"/>
        <dbReference type="EC" id="1.6.5.9"/>
    </reaction>
</comment>
<keyword evidence="10" id="KW-0472">Membrane</keyword>
<feature type="domain" description="External alternative NADH-ubiquinone oxidoreductase-like C-terminal" evidence="12">
    <location>
        <begin position="353"/>
        <end position="406"/>
    </location>
</feature>
<dbReference type="PANTHER" id="PTHR43706:SF47">
    <property type="entry name" value="EXTERNAL NADH-UBIQUINONE OXIDOREDUCTASE 1, MITOCHONDRIAL-RELATED"/>
    <property type="match status" value="1"/>
</dbReference>
<dbReference type="Gene3D" id="3.50.50.100">
    <property type="match status" value="1"/>
</dbReference>
<gene>
    <name evidence="13" type="primary">ndh</name>
    <name evidence="13" type="ORF">SBA1_120107</name>
</gene>
<evidence type="ECO:0000313" key="14">
    <source>
        <dbReference type="Proteomes" id="UP000238701"/>
    </source>
</evidence>
<dbReference type="GO" id="GO:0050136">
    <property type="term" value="F:NADH dehydrogenase (quinone) (non-electrogenic) activity"/>
    <property type="evidence" value="ECO:0007669"/>
    <property type="project" value="UniProtKB-EC"/>
</dbReference>
<evidence type="ECO:0000259" key="11">
    <source>
        <dbReference type="Pfam" id="PF07992"/>
    </source>
</evidence>
<dbReference type="Proteomes" id="UP000238701">
    <property type="component" value="Unassembled WGS sequence"/>
</dbReference>
<evidence type="ECO:0000259" key="12">
    <source>
        <dbReference type="Pfam" id="PF22366"/>
    </source>
</evidence>
<dbReference type="Pfam" id="PF22366">
    <property type="entry name" value="NDH2_C"/>
    <property type="match status" value="1"/>
</dbReference>
<keyword evidence="10" id="KW-0812">Transmembrane</keyword>
<dbReference type="InterPro" id="IPR036188">
    <property type="entry name" value="FAD/NAD-bd_sf"/>
</dbReference>
<evidence type="ECO:0000256" key="2">
    <source>
        <dbReference type="ARBA" id="ARBA00012637"/>
    </source>
</evidence>
<keyword evidence="6" id="KW-0560">Oxidoreductase</keyword>
<feature type="compositionally biased region" description="Polar residues" evidence="9">
    <location>
        <begin position="441"/>
        <end position="451"/>
    </location>
</feature>
<evidence type="ECO:0000256" key="3">
    <source>
        <dbReference type="ARBA" id="ARBA00022630"/>
    </source>
</evidence>
<comment type="similarity">
    <text evidence="1">Belongs to the NADH dehydrogenase family.</text>
</comment>
<evidence type="ECO:0000256" key="4">
    <source>
        <dbReference type="ARBA" id="ARBA00022827"/>
    </source>
</evidence>
<name>A0A2U3K282_9BACT</name>
<evidence type="ECO:0000256" key="5">
    <source>
        <dbReference type="ARBA" id="ARBA00022946"/>
    </source>
</evidence>
<evidence type="ECO:0000256" key="7">
    <source>
        <dbReference type="ARBA" id="ARBA00023027"/>
    </source>
</evidence>
<keyword evidence="3" id="KW-0285">Flavoprotein</keyword>
<keyword evidence="7" id="KW-0520">NAD</keyword>
<evidence type="ECO:0000313" key="13">
    <source>
        <dbReference type="EMBL" id="SPF33753.1"/>
    </source>
</evidence>
<dbReference type="InterPro" id="IPR054585">
    <property type="entry name" value="NDH2-like_C"/>
</dbReference>
<evidence type="ECO:0000256" key="8">
    <source>
        <dbReference type="ARBA" id="ARBA00047599"/>
    </source>
</evidence>